<evidence type="ECO:0000313" key="1">
    <source>
        <dbReference type="EMBL" id="KAH9842134.1"/>
    </source>
</evidence>
<comment type="caution">
    <text evidence="1">The sequence shown here is derived from an EMBL/GenBank/DDBJ whole genome shotgun (WGS) entry which is preliminary data.</text>
</comment>
<sequence>MALQVPPQTSLAYGLGPILIDSGSREGYPGTMVRLVERCLEVEAADRIPAAHDLAQPLKEAVTSCGFGDLPMT</sequence>
<dbReference type="AlphaFoldDB" id="A0A9W7W5L9"/>
<reference evidence="1 2" key="2">
    <citation type="journal article" date="2021" name="Curr. Genet.">
        <title>Genetic response to nitrogen starvation in the aggressive Eucalyptus foliar pathogen Teratosphaeria destructans.</title>
        <authorList>
            <person name="Havenga M."/>
            <person name="Wingfield B.D."/>
            <person name="Wingfield M.J."/>
            <person name="Dreyer L.L."/>
            <person name="Roets F."/>
            <person name="Aylward J."/>
        </authorList>
    </citation>
    <scope>NUCLEOTIDE SEQUENCE [LARGE SCALE GENOMIC DNA]</scope>
    <source>
        <strain evidence="1">CMW44962</strain>
    </source>
</reference>
<accession>A0A9W7W5L9</accession>
<proteinExistence type="predicted"/>
<organism evidence="1 2">
    <name type="scientific">Teratosphaeria destructans</name>
    <dbReference type="NCBI Taxonomy" id="418781"/>
    <lineage>
        <taxon>Eukaryota</taxon>
        <taxon>Fungi</taxon>
        <taxon>Dikarya</taxon>
        <taxon>Ascomycota</taxon>
        <taxon>Pezizomycotina</taxon>
        <taxon>Dothideomycetes</taxon>
        <taxon>Dothideomycetidae</taxon>
        <taxon>Mycosphaerellales</taxon>
        <taxon>Teratosphaeriaceae</taxon>
        <taxon>Teratosphaeria</taxon>
    </lineage>
</organism>
<dbReference type="EMBL" id="RIBY02000458">
    <property type="protein sequence ID" value="KAH9842134.1"/>
    <property type="molecule type" value="Genomic_DNA"/>
</dbReference>
<gene>
    <name evidence="1" type="ORF">Tdes44962_MAKER07686</name>
</gene>
<keyword evidence="2" id="KW-1185">Reference proteome</keyword>
<name>A0A9W7W5L9_9PEZI</name>
<dbReference type="Proteomes" id="UP001138500">
    <property type="component" value="Unassembled WGS sequence"/>
</dbReference>
<reference evidence="1 2" key="1">
    <citation type="journal article" date="2018" name="IMA Fungus">
        <title>IMA Genome-F 10: Nine draft genome sequences of Claviceps purpurea s.lat., including C. arundinis, C. humidiphila, and C. cf. spartinae, pseudomolecules for the pitch canker pathogen Fusarium circinatum, draft genome of Davidsoniella eucalypti, Grosmannia galeiformis, Quambalaria eucalypti, and Teratosphaeria destructans.</title>
        <authorList>
            <person name="Wingfield B.D."/>
            <person name="Liu M."/>
            <person name="Nguyen H.D."/>
            <person name="Lane F.A."/>
            <person name="Morgan S.W."/>
            <person name="De Vos L."/>
            <person name="Wilken P.M."/>
            <person name="Duong T.A."/>
            <person name="Aylward J."/>
            <person name="Coetzee M.P."/>
            <person name="Dadej K."/>
            <person name="De Beer Z.W."/>
            <person name="Findlay W."/>
            <person name="Havenga M."/>
            <person name="Kolarik M."/>
            <person name="Menzies J.G."/>
            <person name="Naidoo K."/>
            <person name="Pochopski O."/>
            <person name="Shoukouhi P."/>
            <person name="Santana Q.C."/>
            <person name="Seifert K.A."/>
            <person name="Soal N."/>
            <person name="Steenkamp E.T."/>
            <person name="Tatham C.T."/>
            <person name="van der Nest M.A."/>
            <person name="Wingfield M.J."/>
        </authorList>
    </citation>
    <scope>NUCLEOTIDE SEQUENCE [LARGE SCALE GENOMIC DNA]</scope>
    <source>
        <strain evidence="1">CMW44962</strain>
    </source>
</reference>
<protein>
    <submittedName>
        <fullName evidence="1">Uncharacterized protein</fullName>
    </submittedName>
</protein>
<evidence type="ECO:0000313" key="2">
    <source>
        <dbReference type="Proteomes" id="UP001138500"/>
    </source>
</evidence>